<dbReference type="GO" id="GO:0008703">
    <property type="term" value="F:5-amino-6-(5-phosphoribosylamino)uracil reductase activity"/>
    <property type="evidence" value="ECO:0007669"/>
    <property type="project" value="InterPro"/>
</dbReference>
<dbReference type="InterPro" id="IPR024072">
    <property type="entry name" value="DHFR-like_dom_sf"/>
</dbReference>
<evidence type="ECO:0000313" key="3">
    <source>
        <dbReference type="Proteomes" id="UP000530424"/>
    </source>
</evidence>
<reference evidence="2 3" key="1">
    <citation type="submission" date="2020-07" db="EMBL/GenBank/DDBJ databases">
        <title>Sequencing the genomes of 1000 actinobacteria strains.</title>
        <authorList>
            <person name="Klenk H.-P."/>
        </authorList>
    </citation>
    <scope>NUCLEOTIDE SEQUENCE [LARGE SCALE GENOMIC DNA]</scope>
    <source>
        <strain evidence="2 3">DSM 103833</strain>
    </source>
</reference>
<protein>
    <submittedName>
        <fullName evidence="2">Dihydrofolate reductase</fullName>
    </submittedName>
</protein>
<dbReference type="SUPFAM" id="SSF53597">
    <property type="entry name" value="Dihydrofolate reductase-like"/>
    <property type="match status" value="1"/>
</dbReference>
<dbReference type="Pfam" id="PF01872">
    <property type="entry name" value="RibD_C"/>
    <property type="match status" value="1"/>
</dbReference>
<gene>
    <name evidence="2" type="ORF">HNR19_002173</name>
</gene>
<evidence type="ECO:0000259" key="1">
    <source>
        <dbReference type="Pfam" id="PF01872"/>
    </source>
</evidence>
<dbReference type="InterPro" id="IPR002734">
    <property type="entry name" value="RibDG_C"/>
</dbReference>
<sequence>MRRLLLTENITADGRIEMLDDWFDPSPEGEIQDWLDAMDRLGASSDAVLLGRQTFEDFRGYWPDHTDEPAGAYLDRVQKYVVSTTMTDPGWHNSTILSGDPIEEVRRLKDADGDDISLTGSITLAHAVLAAGLVDEIRLLVFPAVQGRGRGLVADGTVFPRLELLESQTFRSGVVLLRYEVTQAR</sequence>
<feature type="domain" description="Bacterial bifunctional deaminase-reductase C-terminal" evidence="1">
    <location>
        <begin position="4"/>
        <end position="176"/>
    </location>
</feature>
<dbReference type="PANTHER" id="PTHR38011:SF2">
    <property type="entry name" value="BIFUNCTIONAL DEAMINASE-REDUCTASE DOMAIN PROTEIN"/>
    <property type="match status" value="1"/>
</dbReference>
<dbReference type="Gene3D" id="3.40.430.10">
    <property type="entry name" value="Dihydrofolate Reductase, subunit A"/>
    <property type="match status" value="1"/>
</dbReference>
<evidence type="ECO:0000313" key="2">
    <source>
        <dbReference type="EMBL" id="NYJ01475.1"/>
    </source>
</evidence>
<dbReference type="PANTHER" id="PTHR38011">
    <property type="entry name" value="DIHYDROFOLATE REDUCTASE FAMILY PROTEIN (AFU_ORTHOLOGUE AFUA_8G06820)"/>
    <property type="match status" value="1"/>
</dbReference>
<name>A0A853C1I9_9ACTN</name>
<dbReference type="GO" id="GO:0009231">
    <property type="term" value="P:riboflavin biosynthetic process"/>
    <property type="evidence" value="ECO:0007669"/>
    <property type="project" value="InterPro"/>
</dbReference>
<comment type="caution">
    <text evidence="2">The sequence shown here is derived from an EMBL/GenBank/DDBJ whole genome shotgun (WGS) entry which is preliminary data.</text>
</comment>
<dbReference type="InterPro" id="IPR050765">
    <property type="entry name" value="Riboflavin_Biosynth_HTPR"/>
</dbReference>
<organism evidence="2 3">
    <name type="scientific">Nocardioides thalensis</name>
    <dbReference type="NCBI Taxonomy" id="1914755"/>
    <lineage>
        <taxon>Bacteria</taxon>
        <taxon>Bacillati</taxon>
        <taxon>Actinomycetota</taxon>
        <taxon>Actinomycetes</taxon>
        <taxon>Propionibacteriales</taxon>
        <taxon>Nocardioidaceae</taxon>
        <taxon>Nocardioides</taxon>
    </lineage>
</organism>
<keyword evidence="3" id="KW-1185">Reference proteome</keyword>
<dbReference type="AlphaFoldDB" id="A0A853C1I9"/>
<proteinExistence type="predicted"/>
<dbReference type="EMBL" id="JACCFP010000001">
    <property type="protein sequence ID" value="NYJ01475.1"/>
    <property type="molecule type" value="Genomic_DNA"/>
</dbReference>
<accession>A0A853C1I9</accession>
<dbReference type="Proteomes" id="UP000530424">
    <property type="component" value="Unassembled WGS sequence"/>
</dbReference>
<dbReference type="RefSeq" id="WP_179667957.1">
    <property type="nucleotide sequence ID" value="NZ_JACCFP010000001.1"/>
</dbReference>